<dbReference type="InterPro" id="IPR006574">
    <property type="entry name" value="PRY"/>
</dbReference>
<dbReference type="Gene3D" id="2.60.120.920">
    <property type="match status" value="1"/>
</dbReference>
<dbReference type="Proteomes" id="UP000700334">
    <property type="component" value="Unassembled WGS sequence"/>
</dbReference>
<dbReference type="SUPFAM" id="SSF49899">
    <property type="entry name" value="Concanavalin A-like lectins/glucanases"/>
    <property type="match status" value="1"/>
</dbReference>
<evidence type="ECO:0000256" key="2">
    <source>
        <dbReference type="ARBA" id="ARBA00022771"/>
    </source>
</evidence>
<evidence type="ECO:0000313" key="8">
    <source>
        <dbReference type="EMBL" id="KAG8517012.1"/>
    </source>
</evidence>
<dbReference type="PROSITE" id="PS50188">
    <property type="entry name" value="B302_SPRY"/>
    <property type="match status" value="1"/>
</dbReference>
<dbReference type="Pfam" id="PF00622">
    <property type="entry name" value="SPRY"/>
    <property type="match status" value="1"/>
</dbReference>
<dbReference type="InterPro" id="IPR003877">
    <property type="entry name" value="SPRY_dom"/>
</dbReference>
<dbReference type="Gene3D" id="3.30.160.60">
    <property type="entry name" value="Classic Zinc Finger"/>
    <property type="match status" value="1"/>
</dbReference>
<name>A0A8J6DPD0_GALPY</name>
<dbReference type="SUPFAM" id="SSF57845">
    <property type="entry name" value="B-box zinc-binding domain"/>
    <property type="match status" value="1"/>
</dbReference>
<dbReference type="AlphaFoldDB" id="A0A8J6DPD0"/>
<dbReference type="Pfam" id="PF15227">
    <property type="entry name" value="zf-C3HC4_4"/>
    <property type="match status" value="1"/>
</dbReference>
<feature type="domain" description="B30.2/SPRY" evidence="7">
    <location>
        <begin position="280"/>
        <end position="466"/>
    </location>
</feature>
<evidence type="ECO:0000259" key="7">
    <source>
        <dbReference type="PROSITE" id="PS50188"/>
    </source>
</evidence>
<keyword evidence="3" id="KW-0862">Zinc</keyword>
<dbReference type="Gene3D" id="3.30.40.10">
    <property type="entry name" value="Zinc/RING finger domain, C3HC4 (zinc finger)"/>
    <property type="match status" value="1"/>
</dbReference>
<dbReference type="GO" id="GO:0008270">
    <property type="term" value="F:zinc ion binding"/>
    <property type="evidence" value="ECO:0007669"/>
    <property type="project" value="UniProtKB-KW"/>
</dbReference>
<keyword evidence="9" id="KW-1185">Reference proteome</keyword>
<keyword evidence="2 4" id="KW-0863">Zinc-finger</keyword>
<dbReference type="SUPFAM" id="SSF57850">
    <property type="entry name" value="RING/U-box"/>
    <property type="match status" value="1"/>
</dbReference>
<dbReference type="InterPro" id="IPR001841">
    <property type="entry name" value="Znf_RING"/>
</dbReference>
<feature type="domain" description="B box-type" evidence="6">
    <location>
        <begin position="92"/>
        <end position="133"/>
    </location>
</feature>
<dbReference type="SMART" id="SM00336">
    <property type="entry name" value="BBOX"/>
    <property type="match status" value="1"/>
</dbReference>
<feature type="domain" description="RING-type" evidence="5">
    <location>
        <begin position="16"/>
        <end position="57"/>
    </location>
</feature>
<reference evidence="8" key="1">
    <citation type="journal article" date="2021" name="Evol. Appl.">
        <title>The genome of the Pyrenean desman and the effects of bottlenecks and inbreeding on the genomic landscape of an endangered species.</title>
        <authorList>
            <person name="Escoda L."/>
            <person name="Castresana J."/>
        </authorList>
    </citation>
    <scope>NUCLEOTIDE SEQUENCE</scope>
    <source>
        <strain evidence="8">IBE-C5619</strain>
    </source>
</reference>
<dbReference type="InterPro" id="IPR001870">
    <property type="entry name" value="B30.2/SPRY"/>
</dbReference>
<protein>
    <submittedName>
        <fullName evidence="8">Tripartite motif-containing protein 60</fullName>
    </submittedName>
</protein>
<dbReference type="PROSITE" id="PS50119">
    <property type="entry name" value="ZF_BBOX"/>
    <property type="match status" value="1"/>
</dbReference>
<dbReference type="PRINTS" id="PR01407">
    <property type="entry name" value="BUTYPHLNCDUF"/>
</dbReference>
<gene>
    <name evidence="8" type="ORF">J0S82_015294</name>
</gene>
<evidence type="ECO:0000259" key="6">
    <source>
        <dbReference type="PROSITE" id="PS50119"/>
    </source>
</evidence>
<dbReference type="InterPro" id="IPR050143">
    <property type="entry name" value="TRIM/RBCC"/>
</dbReference>
<evidence type="ECO:0000256" key="4">
    <source>
        <dbReference type="PROSITE-ProRule" id="PRU00024"/>
    </source>
</evidence>
<evidence type="ECO:0000256" key="3">
    <source>
        <dbReference type="ARBA" id="ARBA00022833"/>
    </source>
</evidence>
<dbReference type="InterPro" id="IPR043136">
    <property type="entry name" value="B30.2/SPRY_sf"/>
</dbReference>
<dbReference type="OrthoDB" id="9665463at2759"/>
<accession>A0A8J6DPD0</accession>
<comment type="caution">
    <text evidence="8">The sequence shown here is derived from an EMBL/GenBank/DDBJ whole genome shotgun (WGS) entry which is preliminary data.</text>
</comment>
<dbReference type="Pfam" id="PF13765">
    <property type="entry name" value="PRY"/>
    <property type="match status" value="1"/>
</dbReference>
<sequence>MALSASLLELQAEASCPVCLDLLRDPVTLNCGHNCCGPCLRRRWEGLGDVLPCPVCQHHCPSRDVRKNTQLSVLTGLLWQLAPARSQASRQEEAALCGQHQLALGLFCEEDLELLCVQCAASPHHQGHLLTPVQQAAARHREKLQSSLRPLAQQLEEAQRGLVVQVCKTLALKDAKTQRRMEVQRAAAQLRHSLQMELEALQVRALRVATRHCRRVLRRRDRLLGHGSALQRLLDVVTRKSLQTDPELLTGLGDVHLQWGALQTPVAPPTPASTAQEEALSLPPRHVGLPDIIDKFQEDLTLDPDTAHPHVRVSADRKSAVFASKGTQPGSTPAPGAFSSRLAVLGSPGFGAGRHFWQVDVWGSGAWSLGVCGPSFLRRAPPAPSPRRGCWQYEGPSLEDAPRARVRAGVFLDCDLGEVSFYNLSTGVHLCTLRGTFTEMMVPYFCVEPSALSVAMTLVKGDAKAP</sequence>
<proteinExistence type="predicted"/>
<evidence type="ECO:0000313" key="9">
    <source>
        <dbReference type="Proteomes" id="UP000700334"/>
    </source>
</evidence>
<dbReference type="InterPro" id="IPR000315">
    <property type="entry name" value="Znf_B-box"/>
</dbReference>
<dbReference type="SMART" id="SM00589">
    <property type="entry name" value="PRY"/>
    <property type="match status" value="1"/>
</dbReference>
<keyword evidence="1" id="KW-0479">Metal-binding</keyword>
<evidence type="ECO:0000256" key="1">
    <source>
        <dbReference type="ARBA" id="ARBA00022723"/>
    </source>
</evidence>
<organism evidence="8 9">
    <name type="scientific">Galemys pyrenaicus</name>
    <name type="common">Iberian desman</name>
    <name type="synonym">Pyrenean desman</name>
    <dbReference type="NCBI Taxonomy" id="202257"/>
    <lineage>
        <taxon>Eukaryota</taxon>
        <taxon>Metazoa</taxon>
        <taxon>Chordata</taxon>
        <taxon>Craniata</taxon>
        <taxon>Vertebrata</taxon>
        <taxon>Euteleostomi</taxon>
        <taxon>Mammalia</taxon>
        <taxon>Eutheria</taxon>
        <taxon>Laurasiatheria</taxon>
        <taxon>Eulipotyphla</taxon>
        <taxon>Talpidae</taxon>
        <taxon>Galemys</taxon>
    </lineage>
</organism>
<dbReference type="PROSITE" id="PS50089">
    <property type="entry name" value="ZF_RING_2"/>
    <property type="match status" value="1"/>
</dbReference>
<dbReference type="InterPro" id="IPR003879">
    <property type="entry name" value="Butyrophylin_SPRY"/>
</dbReference>
<evidence type="ECO:0000259" key="5">
    <source>
        <dbReference type="PROSITE" id="PS50089"/>
    </source>
</evidence>
<dbReference type="EMBL" id="JAGFMF010011662">
    <property type="protein sequence ID" value="KAG8517012.1"/>
    <property type="molecule type" value="Genomic_DNA"/>
</dbReference>
<dbReference type="InterPro" id="IPR013083">
    <property type="entry name" value="Znf_RING/FYVE/PHD"/>
</dbReference>
<dbReference type="InterPro" id="IPR013320">
    <property type="entry name" value="ConA-like_dom_sf"/>
</dbReference>
<dbReference type="Pfam" id="PF00643">
    <property type="entry name" value="zf-B_box"/>
    <property type="match status" value="1"/>
</dbReference>
<dbReference type="PANTHER" id="PTHR24103">
    <property type="entry name" value="E3 UBIQUITIN-PROTEIN LIGASE TRIM"/>
    <property type="match status" value="1"/>
</dbReference>
<dbReference type="SMART" id="SM00184">
    <property type="entry name" value="RING"/>
    <property type="match status" value="1"/>
</dbReference>